<evidence type="ECO:0000256" key="2">
    <source>
        <dbReference type="ARBA" id="ARBA00004651"/>
    </source>
</evidence>
<evidence type="ECO:0000256" key="4">
    <source>
        <dbReference type="ARBA" id="ARBA00022475"/>
    </source>
</evidence>
<evidence type="ECO:0000256" key="6">
    <source>
        <dbReference type="ARBA" id="ARBA00022971"/>
    </source>
</evidence>
<keyword evidence="7 10" id="KW-1133">Transmembrane helix</keyword>
<evidence type="ECO:0000256" key="10">
    <source>
        <dbReference type="RuleBase" id="RU366035"/>
    </source>
</evidence>
<comment type="subcellular location">
    <subcellularLocation>
        <location evidence="2 10">Cell membrane</location>
        <topology evidence="2 10">Multi-pass membrane protein</topology>
    </subcellularLocation>
</comment>
<dbReference type="InterPro" id="IPR026777">
    <property type="entry name" value="PRM1"/>
</dbReference>
<reference evidence="12 13" key="1">
    <citation type="submission" date="2016-07" db="EMBL/GenBank/DDBJ databases">
        <title>Draft genome of the white-rot fungus Obba rivulosa 3A-2.</title>
        <authorList>
            <consortium name="DOE Joint Genome Institute"/>
            <person name="Miettinen O."/>
            <person name="Riley R."/>
            <person name="Acob R."/>
            <person name="Barry K."/>
            <person name="Cullen D."/>
            <person name="De Vries R."/>
            <person name="Hainaut M."/>
            <person name="Hatakka A."/>
            <person name="Henrissat B."/>
            <person name="Hilden K."/>
            <person name="Kuo R."/>
            <person name="Labutti K."/>
            <person name="Lipzen A."/>
            <person name="Makela M.R."/>
            <person name="Sandor L."/>
            <person name="Spatafora J.W."/>
            <person name="Grigoriev I.V."/>
            <person name="Hibbett D.S."/>
        </authorList>
    </citation>
    <scope>NUCLEOTIDE SEQUENCE [LARGE SCALE GENOMIC DNA]</scope>
    <source>
        <strain evidence="12 13">3A-2</strain>
    </source>
</reference>
<comment type="similarity">
    <text evidence="3 10">Belongs to the PRM1 family.</text>
</comment>
<keyword evidence="4 10" id="KW-1003">Cell membrane</keyword>
<dbReference type="OrthoDB" id="10248838at2759"/>
<accession>A0A8E2AX54</accession>
<evidence type="ECO:0000256" key="7">
    <source>
        <dbReference type="ARBA" id="ARBA00022989"/>
    </source>
</evidence>
<keyword evidence="5 10" id="KW-0812">Transmembrane</keyword>
<dbReference type="AlphaFoldDB" id="A0A8E2AX54"/>
<evidence type="ECO:0000256" key="3">
    <source>
        <dbReference type="ARBA" id="ARBA00010780"/>
    </source>
</evidence>
<dbReference type="GO" id="GO:0032220">
    <property type="term" value="P:plasma membrane fusion involved in cytogamy"/>
    <property type="evidence" value="ECO:0007669"/>
    <property type="project" value="TreeGrafter"/>
</dbReference>
<keyword evidence="13" id="KW-1185">Reference proteome</keyword>
<evidence type="ECO:0000256" key="1">
    <source>
        <dbReference type="ARBA" id="ARBA00002512"/>
    </source>
</evidence>
<proteinExistence type="inferred from homology"/>
<evidence type="ECO:0000313" key="13">
    <source>
        <dbReference type="Proteomes" id="UP000250043"/>
    </source>
</evidence>
<comment type="function">
    <text evidence="1 10">Involved in cell fusion during mating by stabilizing the plasma membrane fusion event.</text>
</comment>
<evidence type="ECO:0000256" key="5">
    <source>
        <dbReference type="ARBA" id="ARBA00022692"/>
    </source>
</evidence>
<comment type="caution">
    <text evidence="10">Lacks conserved residue(s) required for the propagation of feature annotation.</text>
</comment>
<evidence type="ECO:0000256" key="11">
    <source>
        <dbReference type="SAM" id="MobiDB-lite"/>
    </source>
</evidence>
<organism evidence="12 13">
    <name type="scientific">Obba rivulosa</name>
    <dbReference type="NCBI Taxonomy" id="1052685"/>
    <lineage>
        <taxon>Eukaryota</taxon>
        <taxon>Fungi</taxon>
        <taxon>Dikarya</taxon>
        <taxon>Basidiomycota</taxon>
        <taxon>Agaricomycotina</taxon>
        <taxon>Agaricomycetes</taxon>
        <taxon>Polyporales</taxon>
        <taxon>Gelatoporiaceae</taxon>
        <taxon>Obba</taxon>
    </lineage>
</organism>
<evidence type="ECO:0000256" key="9">
    <source>
        <dbReference type="ARBA" id="ARBA00023180"/>
    </source>
</evidence>
<feature type="transmembrane region" description="Helical" evidence="10">
    <location>
        <begin position="302"/>
        <end position="324"/>
    </location>
</feature>
<evidence type="ECO:0000256" key="8">
    <source>
        <dbReference type="ARBA" id="ARBA00023136"/>
    </source>
</evidence>
<feature type="transmembrane region" description="Helical" evidence="10">
    <location>
        <begin position="409"/>
        <end position="431"/>
    </location>
</feature>
<dbReference type="Proteomes" id="UP000250043">
    <property type="component" value="Unassembled WGS sequence"/>
</dbReference>
<feature type="compositionally biased region" description="Polar residues" evidence="11">
    <location>
        <begin position="834"/>
        <end position="852"/>
    </location>
</feature>
<keyword evidence="6 10" id="KW-0184">Conjugation</keyword>
<sequence>MSISPPPSYDSRSTLRSTTTLKPYLQLPHLLSLTWLAYPIISLLFVAFRLQLSSASAQSSVADAKTDLLSSCQAAEHAATATASLPRYLATATNAQFSDAVNGLMDAARATMVIALTIMETIINFIIDTYHSTFLCFLELVVRGALNILISAVQEITSFVDSTLGSIRTSIQSDVATANSGIQKAVDAINKVNPFGNISVPQFSIPSLSLLQNVTLPDDFENALIKLNNSLPTLSDLKADIDNIVDKPFELLKQEINSTFDGLHVDVSVLPIPGQNTLAFCDQMDTSVVDDLGHDLVEIAKIGTILLVLLALLLLASNCAFEWYKWRLLKKHLQNTRDAWTSDPTIYHITVTKSTPTVDLSDHNLLVLQADQTHPFLTKLANQLSRRLHLSPSQHTHLRFFFHYIFHPPALACFLIGFFGLLSVQIQIIAVGPLARKYSDKAVASAQDFTDLIASSINNTMYNQSIAYANEINARVETIQSSINDGMFGWVNGTTTTLNNTIAGFYSDIQNAVNSVFNGTILDSPIQEFIKCLLGSKVDAIEKALTFLNENLRVDIPTVNETVLVLSPAQINEATAPIAQAAIGGGSDNSDGIVGKLINTYVGSLEAERLIFGIFMGIWAVVVLMALCIIFWHSYGTHWFEAYKKRKWRKKQRAGIDGLVVPFRDRSTTSVGSIGTVAKDTNPDVEKSQVDLPSFTPMPSPRPRQGLFSPKRRSTIASATPQTQNDYLNPHPLSIRRPAFEKSWDSFLDHVKPAPPMESGMISAPRKLMAIGRKAMGRERFVSDEEKSRPAAEAKYADTPSGQPWYRRFMGVLWVKESDDAPPETAEMEERPNSRGSIRSKTRPQLTISTAHASAPDPRLPKIEMISPDVVEPKSAWSISPGPPPKQPWLASIAPAKNPAVPTLPAFHPKPRGMANVPSDIDPARDSVMRESLRAPLAPVPLHHGFNFPPPPARAPVQQTLAPPPLHPSLSQDPAINPDTSTPITRLLTTTHARKSSQAVDPFVTPFDDENSVEPHWGNDAPVTPTNPFVAMAF</sequence>
<dbReference type="PANTHER" id="PTHR31030">
    <property type="entry name" value="PLASMA MEMBRANE FUSION PROTEIN PRM1"/>
    <property type="match status" value="1"/>
</dbReference>
<protein>
    <recommendedName>
        <fullName evidence="10">Plasma membrane fusion protein PRM1</fullName>
    </recommendedName>
</protein>
<dbReference type="GO" id="GO:0005886">
    <property type="term" value="C:plasma membrane"/>
    <property type="evidence" value="ECO:0007669"/>
    <property type="project" value="UniProtKB-SubCell"/>
</dbReference>
<gene>
    <name evidence="12" type="ORF">OBBRIDRAFT_760327</name>
</gene>
<name>A0A8E2AX54_9APHY</name>
<feature type="region of interest" description="Disordered" evidence="11">
    <location>
        <begin position="820"/>
        <end position="861"/>
    </location>
</feature>
<feature type="transmembrane region" description="Helical" evidence="10">
    <location>
        <begin position="30"/>
        <end position="50"/>
    </location>
</feature>
<dbReference type="PANTHER" id="PTHR31030:SF1">
    <property type="entry name" value="PLASMA MEMBRANE FUSION PROTEIN PRM1"/>
    <property type="match status" value="1"/>
</dbReference>
<keyword evidence="8 10" id="KW-0472">Membrane</keyword>
<keyword evidence="9" id="KW-0325">Glycoprotein</keyword>
<feature type="region of interest" description="Disordered" evidence="11">
    <location>
        <begin position="674"/>
        <end position="710"/>
    </location>
</feature>
<dbReference type="EMBL" id="KV722501">
    <property type="protein sequence ID" value="OCH87045.1"/>
    <property type="molecule type" value="Genomic_DNA"/>
</dbReference>
<evidence type="ECO:0000313" key="12">
    <source>
        <dbReference type="EMBL" id="OCH87045.1"/>
    </source>
</evidence>
<feature type="transmembrane region" description="Helical" evidence="10">
    <location>
        <begin position="610"/>
        <end position="632"/>
    </location>
</feature>
<dbReference type="GO" id="GO:0043332">
    <property type="term" value="C:mating projection tip"/>
    <property type="evidence" value="ECO:0007669"/>
    <property type="project" value="UniProtKB-UniRule"/>
</dbReference>